<organism evidence="1 2">
    <name type="scientific">Dubosiella muris</name>
    <dbReference type="NCBI Taxonomy" id="3038133"/>
    <lineage>
        <taxon>Bacteria</taxon>
        <taxon>Bacillati</taxon>
        <taxon>Bacillota</taxon>
        <taxon>Erysipelotrichia</taxon>
        <taxon>Erysipelotrichales</taxon>
        <taxon>Erysipelotrichaceae</taxon>
        <taxon>Dubosiella</taxon>
    </lineage>
</organism>
<proteinExistence type="predicted"/>
<name>A0AC61R5C7_9FIRM</name>
<sequence length="256" mass="28354">MKMLASDYDGTLHFKDGYHAEDLEAIRRFQAAGNKFGLCSGRPMKNLLELETKDIRFDFVIGASGAAFADKGKIVYEKTIPYPTFEKIYSLMDGHNLFVSTKTGMYGSLADIGFLTGWCELADDLASPDLVQDQDIVHVSIEYETLEEIEAVLPRLEALRNEVAFYQNGPSVDFVPKGYSKKRGIDFAASFYGLEAGQVACIGDNYNDLPMIEGVPDSYTFDFAPAGIQKKAKHVVSSLAQCIAYLMEEDNENTGE</sequence>
<protein>
    <submittedName>
        <fullName evidence="1">HAD family phosphatase</fullName>
    </submittedName>
</protein>
<accession>A0AC61R5C7</accession>
<evidence type="ECO:0000313" key="2">
    <source>
        <dbReference type="Proteomes" id="UP000308836"/>
    </source>
</evidence>
<evidence type="ECO:0000313" key="1">
    <source>
        <dbReference type="EMBL" id="TGY65176.1"/>
    </source>
</evidence>
<dbReference type="EMBL" id="SRYG01000021">
    <property type="protein sequence ID" value="TGY65176.1"/>
    <property type="molecule type" value="Genomic_DNA"/>
</dbReference>
<comment type="caution">
    <text evidence="1">The sequence shown here is derived from an EMBL/GenBank/DDBJ whole genome shotgun (WGS) entry which is preliminary data.</text>
</comment>
<reference evidence="1" key="1">
    <citation type="submission" date="2019-04" db="EMBL/GenBank/DDBJ databases">
        <title>Microbes associate with the intestines of laboratory mice.</title>
        <authorList>
            <person name="Navarre W."/>
            <person name="Wong E."/>
            <person name="Huang K."/>
            <person name="Tropini C."/>
            <person name="Ng K."/>
            <person name="Yu B."/>
        </authorList>
    </citation>
    <scope>NUCLEOTIDE SEQUENCE</scope>
    <source>
        <strain evidence="1">NM09_H32</strain>
    </source>
</reference>
<keyword evidence="2" id="KW-1185">Reference proteome</keyword>
<gene>
    <name evidence="1" type="ORF">E5336_09740</name>
</gene>
<dbReference type="Proteomes" id="UP000308836">
    <property type="component" value="Unassembled WGS sequence"/>
</dbReference>